<organism evidence="3 4">
    <name type="scientific">Flagellimonas hadalis</name>
    <dbReference type="NCBI Taxonomy" id="2597517"/>
    <lineage>
        <taxon>Bacteria</taxon>
        <taxon>Pseudomonadati</taxon>
        <taxon>Bacteroidota</taxon>
        <taxon>Flavobacteriia</taxon>
        <taxon>Flavobacteriales</taxon>
        <taxon>Flavobacteriaceae</taxon>
        <taxon>Flagellimonas</taxon>
    </lineage>
</organism>
<evidence type="ECO:0000313" key="4">
    <source>
        <dbReference type="Proteomes" id="UP000319204"/>
    </source>
</evidence>
<comment type="caution">
    <text evidence="3">The sequence shown here is derived from an EMBL/GenBank/DDBJ whole genome shotgun (WGS) entry which is preliminary data.</text>
</comment>
<dbReference type="OrthoDB" id="1123055at2"/>
<feature type="region of interest" description="Disordered" evidence="1">
    <location>
        <begin position="45"/>
        <end position="73"/>
    </location>
</feature>
<evidence type="ECO:0000256" key="1">
    <source>
        <dbReference type="SAM" id="MobiDB-lite"/>
    </source>
</evidence>
<reference evidence="3" key="1">
    <citation type="submission" date="2019-10" db="EMBL/GenBank/DDBJ databases">
        <title>Muricauda hadale sp. nov., a piezophilic bacterium isolated from hadopelagic water of the Mariana Trench.</title>
        <authorList>
            <person name="Wei Y."/>
        </authorList>
    </citation>
    <scope>NUCLEOTIDE SEQUENCE [LARGE SCALE GENOMIC DNA]</scope>
    <source>
        <strain evidence="3">MT-229</strain>
    </source>
</reference>
<keyword evidence="2" id="KW-1133">Transmembrane helix</keyword>
<protein>
    <submittedName>
        <fullName evidence="3">DUF4834 family protein</fullName>
    </submittedName>
</protein>
<sequence>MVLLQTILIIILVYFGLKLLLKWLAPKLLNYAIKKTSERFGQQFGGAQDFSGDRTHEGDTTIVKKPFRRSNPSKKVGEYIDFEEID</sequence>
<dbReference type="EMBL" id="VNIK02000001">
    <property type="protein sequence ID" value="KAB5491620.1"/>
    <property type="molecule type" value="Genomic_DNA"/>
</dbReference>
<evidence type="ECO:0000256" key="2">
    <source>
        <dbReference type="SAM" id="Phobius"/>
    </source>
</evidence>
<dbReference type="Pfam" id="PF16118">
    <property type="entry name" value="DUF4834"/>
    <property type="match status" value="1"/>
</dbReference>
<dbReference type="InterPro" id="IPR032272">
    <property type="entry name" value="DUF4834"/>
</dbReference>
<feature type="transmembrane region" description="Helical" evidence="2">
    <location>
        <begin position="6"/>
        <end position="25"/>
    </location>
</feature>
<keyword evidence="2" id="KW-0472">Membrane</keyword>
<dbReference type="AlphaFoldDB" id="A0A5N5J6J0"/>
<accession>A0A5N5J6J0</accession>
<keyword evidence="4" id="KW-1185">Reference proteome</keyword>
<name>A0A5N5J6J0_9FLAO</name>
<dbReference type="Proteomes" id="UP000319204">
    <property type="component" value="Unassembled WGS sequence"/>
</dbReference>
<evidence type="ECO:0000313" key="3">
    <source>
        <dbReference type="EMBL" id="KAB5491620.1"/>
    </source>
</evidence>
<keyword evidence="2" id="KW-0812">Transmembrane</keyword>
<gene>
    <name evidence="3" type="ORF">FOT42_001335</name>
</gene>
<dbReference type="RefSeq" id="WP_151888770.1">
    <property type="nucleotide sequence ID" value="NZ_VNIK02000001.1"/>
</dbReference>
<proteinExistence type="predicted"/>